<evidence type="ECO:0008006" key="3">
    <source>
        <dbReference type="Google" id="ProtNLM"/>
    </source>
</evidence>
<accession>A0A841C076</accession>
<dbReference type="EMBL" id="JACHMN010000003">
    <property type="protein sequence ID" value="MBB5872749.1"/>
    <property type="molecule type" value="Genomic_DNA"/>
</dbReference>
<reference evidence="1 2" key="1">
    <citation type="submission" date="2020-08" db="EMBL/GenBank/DDBJ databases">
        <title>Sequencing the genomes of 1000 actinobacteria strains.</title>
        <authorList>
            <person name="Klenk H.-P."/>
        </authorList>
    </citation>
    <scope>NUCLEOTIDE SEQUENCE [LARGE SCALE GENOMIC DNA]</scope>
    <source>
        <strain evidence="1 2">DSM 45362</strain>
    </source>
</reference>
<protein>
    <recommendedName>
        <fullName evidence="3">Tetratricopeptide repeat protein</fullName>
    </recommendedName>
</protein>
<dbReference type="AlphaFoldDB" id="A0A841C076"/>
<dbReference type="InterPro" id="IPR011990">
    <property type="entry name" value="TPR-like_helical_dom_sf"/>
</dbReference>
<dbReference type="Gene3D" id="1.25.40.10">
    <property type="entry name" value="Tetratricopeptide repeat domain"/>
    <property type="match status" value="1"/>
</dbReference>
<evidence type="ECO:0000313" key="2">
    <source>
        <dbReference type="Proteomes" id="UP000587527"/>
    </source>
</evidence>
<dbReference type="SUPFAM" id="SSF48452">
    <property type="entry name" value="TPR-like"/>
    <property type="match status" value="1"/>
</dbReference>
<organism evidence="1 2">
    <name type="scientific">Allocatelliglobosispora scoriae</name>
    <dbReference type="NCBI Taxonomy" id="643052"/>
    <lineage>
        <taxon>Bacteria</taxon>
        <taxon>Bacillati</taxon>
        <taxon>Actinomycetota</taxon>
        <taxon>Actinomycetes</taxon>
        <taxon>Micromonosporales</taxon>
        <taxon>Micromonosporaceae</taxon>
        <taxon>Allocatelliglobosispora</taxon>
    </lineage>
</organism>
<sequence length="298" mass="32360">MSEDGIEERGLRDMLINLYAMGARDQFVQLLEPQLETVDRAFRTWARVPEQIRDDQQAVNAWVQALSTIAQVMDQAGYPGPMAVLTGGSANPIEQWHRAYAEAQRLAAIGEFAAGTDLLTGVLAEMSQVSGTAVDDFAPKVHGLLGSNALHTGDYAVAVAHTEFALRMCAAIGDGEGVAIYSVNLDLARLAEGAVRDDPATLRLIDVRRRIATAQDLSDGTRFHASNDLLWDLLAEDAPESVRHLAKIFGLIGLNLHRLGDTEGARQHTEAALAECRRTGDTDGVRIYSANLETITER</sequence>
<name>A0A841C076_9ACTN</name>
<evidence type="ECO:0000313" key="1">
    <source>
        <dbReference type="EMBL" id="MBB5872749.1"/>
    </source>
</evidence>
<proteinExistence type="predicted"/>
<dbReference type="RefSeq" id="WP_184842864.1">
    <property type="nucleotide sequence ID" value="NZ_JACHMN010000003.1"/>
</dbReference>
<comment type="caution">
    <text evidence="1">The sequence shown here is derived from an EMBL/GenBank/DDBJ whole genome shotgun (WGS) entry which is preliminary data.</text>
</comment>
<keyword evidence="2" id="KW-1185">Reference proteome</keyword>
<gene>
    <name evidence="1" type="ORF">F4553_006183</name>
</gene>
<dbReference type="Proteomes" id="UP000587527">
    <property type="component" value="Unassembled WGS sequence"/>
</dbReference>